<reference evidence="8 9" key="1">
    <citation type="submission" date="2017-08" db="EMBL/GenBank/DDBJ databases">
        <title>Infants hospitalized years apart are colonized by the same room-sourced microbial strains.</title>
        <authorList>
            <person name="Brooks B."/>
            <person name="Olm M.R."/>
            <person name="Firek B.A."/>
            <person name="Baker R."/>
            <person name="Thomas B.C."/>
            <person name="Morowitz M.J."/>
            <person name="Banfield J.F."/>
        </authorList>
    </citation>
    <scope>NUCLEOTIDE SEQUENCE [LARGE SCALE GENOMIC DNA]</scope>
    <source>
        <strain evidence="8">S2_005_002_R2_34</strain>
    </source>
</reference>
<keyword evidence="5 7" id="KW-1133">Transmembrane helix</keyword>
<dbReference type="GO" id="GO:0000041">
    <property type="term" value="P:transition metal ion transport"/>
    <property type="evidence" value="ECO:0007669"/>
    <property type="project" value="InterPro"/>
</dbReference>
<evidence type="ECO:0000313" key="8">
    <source>
        <dbReference type="EMBL" id="PZQ50117.1"/>
    </source>
</evidence>
<dbReference type="NCBIfam" id="NF004905">
    <property type="entry name" value="PRK06265.1-5"/>
    <property type="match status" value="1"/>
</dbReference>
<keyword evidence="6 7" id="KW-0472">Membrane</keyword>
<evidence type="ECO:0000313" key="9">
    <source>
        <dbReference type="Proteomes" id="UP000249185"/>
    </source>
</evidence>
<feature type="transmembrane region" description="Helical" evidence="7">
    <location>
        <begin position="69"/>
        <end position="95"/>
    </location>
</feature>
<comment type="subcellular location">
    <subcellularLocation>
        <location evidence="1">Cell membrane</location>
        <topology evidence="1">Multi-pass membrane protein</topology>
    </subcellularLocation>
</comment>
<evidence type="ECO:0000256" key="2">
    <source>
        <dbReference type="ARBA" id="ARBA00022448"/>
    </source>
</evidence>
<dbReference type="Gene3D" id="1.10.1760.20">
    <property type="match status" value="1"/>
</dbReference>
<feature type="transmembrane region" description="Helical" evidence="7">
    <location>
        <begin position="167"/>
        <end position="190"/>
    </location>
</feature>
<dbReference type="Pfam" id="PF01891">
    <property type="entry name" value="CbiM"/>
    <property type="match status" value="1"/>
</dbReference>
<evidence type="ECO:0000256" key="4">
    <source>
        <dbReference type="ARBA" id="ARBA00022692"/>
    </source>
</evidence>
<feature type="transmembrane region" description="Helical" evidence="7">
    <location>
        <begin position="131"/>
        <end position="155"/>
    </location>
</feature>
<proteinExistence type="predicted"/>
<feature type="transmembrane region" description="Helical" evidence="7">
    <location>
        <begin position="101"/>
        <end position="119"/>
    </location>
</feature>
<evidence type="ECO:0000256" key="3">
    <source>
        <dbReference type="ARBA" id="ARBA00022475"/>
    </source>
</evidence>
<evidence type="ECO:0000256" key="6">
    <source>
        <dbReference type="ARBA" id="ARBA00023136"/>
    </source>
</evidence>
<protein>
    <submittedName>
        <fullName evidence="8">Cobalt transporter CbiM</fullName>
    </submittedName>
</protein>
<name>A0A2W5PYW0_RHOSU</name>
<keyword evidence="4 7" id="KW-0812">Transmembrane</keyword>
<accession>A0A2W5PYW0</accession>
<dbReference type="PANTHER" id="PTHR34229:SF1">
    <property type="entry name" value="METAL TRANSPORT PROTEIN HI_1621-RELATED"/>
    <property type="match status" value="1"/>
</dbReference>
<feature type="transmembrane region" description="Helical" evidence="7">
    <location>
        <begin position="37"/>
        <end position="57"/>
    </location>
</feature>
<comment type="caution">
    <text evidence="8">The sequence shown here is derived from an EMBL/GenBank/DDBJ whole genome shotgun (WGS) entry which is preliminary data.</text>
</comment>
<organism evidence="8 9">
    <name type="scientific">Rhodovulum sulfidophilum</name>
    <name type="common">Rhodobacter sulfidophilus</name>
    <dbReference type="NCBI Taxonomy" id="35806"/>
    <lineage>
        <taxon>Bacteria</taxon>
        <taxon>Pseudomonadati</taxon>
        <taxon>Pseudomonadota</taxon>
        <taxon>Alphaproteobacteria</taxon>
        <taxon>Rhodobacterales</taxon>
        <taxon>Paracoccaceae</taxon>
        <taxon>Rhodovulum</taxon>
    </lineage>
</organism>
<dbReference type="InterPro" id="IPR002751">
    <property type="entry name" value="CbiM/NikMN"/>
</dbReference>
<evidence type="ECO:0000256" key="7">
    <source>
        <dbReference type="SAM" id="Phobius"/>
    </source>
</evidence>
<dbReference type="GO" id="GO:0005886">
    <property type="term" value="C:plasma membrane"/>
    <property type="evidence" value="ECO:0007669"/>
    <property type="project" value="UniProtKB-SubCell"/>
</dbReference>
<keyword evidence="2" id="KW-0813">Transport</keyword>
<sequence length="203" mass="20214">MAHIQDGLLSAPVLVGGALLTLGACACALRRTSDAEIVRAAVLGSVFFAGSLIAIPIGPSSVHPMFSALMGLVLGWMAFPTVLAALVLQLVLFGFGGVTTLGVNAFNIAMPGVAAGLLLRNAIAAARPERAAWLAGAGAAAATLGTAGLVALSLALSASAYVPAARVLAITYLPLAAIEAAVCAGAVAYLRRARPGIWTRAAS</sequence>
<dbReference type="NCBIfam" id="NF004903">
    <property type="entry name" value="PRK06265.1-3"/>
    <property type="match status" value="1"/>
</dbReference>
<evidence type="ECO:0000256" key="5">
    <source>
        <dbReference type="ARBA" id="ARBA00022989"/>
    </source>
</evidence>
<evidence type="ECO:0000256" key="1">
    <source>
        <dbReference type="ARBA" id="ARBA00004651"/>
    </source>
</evidence>
<gene>
    <name evidence="8" type="ORF">DI556_08595</name>
</gene>
<keyword evidence="3" id="KW-1003">Cell membrane</keyword>
<dbReference type="Proteomes" id="UP000249185">
    <property type="component" value="Unassembled WGS sequence"/>
</dbReference>
<dbReference type="AlphaFoldDB" id="A0A2W5PYW0"/>
<dbReference type="EMBL" id="QFPW01000005">
    <property type="protein sequence ID" value="PZQ50117.1"/>
    <property type="molecule type" value="Genomic_DNA"/>
</dbReference>
<dbReference type="PANTHER" id="PTHR34229">
    <property type="entry name" value="METAL TRANSPORT PROTEIN HI_1621-RELATED"/>
    <property type="match status" value="1"/>
</dbReference>